<reference evidence="3" key="1">
    <citation type="journal article" date="2023" name="Mol. Ecol. Resour.">
        <title>Chromosome-level genome assembly of a triploid poplar Populus alba 'Berolinensis'.</title>
        <authorList>
            <person name="Chen S."/>
            <person name="Yu Y."/>
            <person name="Wang X."/>
            <person name="Wang S."/>
            <person name="Zhang T."/>
            <person name="Zhou Y."/>
            <person name="He R."/>
            <person name="Meng N."/>
            <person name="Wang Y."/>
            <person name="Liu W."/>
            <person name="Liu Z."/>
            <person name="Liu J."/>
            <person name="Guo Q."/>
            <person name="Huang H."/>
            <person name="Sederoff R.R."/>
            <person name="Wang G."/>
            <person name="Qu G."/>
            <person name="Chen S."/>
        </authorList>
    </citation>
    <scope>NUCLEOTIDE SEQUENCE</scope>
    <source>
        <strain evidence="3">SC-2020</strain>
    </source>
</reference>
<feature type="compositionally biased region" description="Polar residues" evidence="1">
    <location>
        <begin position="1"/>
        <end position="16"/>
    </location>
</feature>
<gene>
    <name evidence="3" type="ORF">NC653_021935</name>
</gene>
<feature type="region of interest" description="Disordered" evidence="1">
    <location>
        <begin position="1"/>
        <end position="38"/>
    </location>
</feature>
<evidence type="ECO:0000313" key="4">
    <source>
        <dbReference type="Proteomes" id="UP001164929"/>
    </source>
</evidence>
<accession>A0AAD6QF30</accession>
<evidence type="ECO:0000313" key="3">
    <source>
        <dbReference type="EMBL" id="KAJ6989197.1"/>
    </source>
</evidence>
<feature type="transmembrane region" description="Helical" evidence="2">
    <location>
        <begin position="130"/>
        <end position="149"/>
    </location>
</feature>
<organism evidence="3 4">
    <name type="scientific">Populus alba x Populus x berolinensis</name>
    <dbReference type="NCBI Taxonomy" id="444605"/>
    <lineage>
        <taxon>Eukaryota</taxon>
        <taxon>Viridiplantae</taxon>
        <taxon>Streptophyta</taxon>
        <taxon>Embryophyta</taxon>
        <taxon>Tracheophyta</taxon>
        <taxon>Spermatophyta</taxon>
        <taxon>Magnoliopsida</taxon>
        <taxon>eudicotyledons</taxon>
        <taxon>Gunneridae</taxon>
        <taxon>Pentapetalae</taxon>
        <taxon>rosids</taxon>
        <taxon>fabids</taxon>
        <taxon>Malpighiales</taxon>
        <taxon>Salicaceae</taxon>
        <taxon>Saliceae</taxon>
        <taxon>Populus</taxon>
    </lineage>
</organism>
<feature type="transmembrane region" description="Helical" evidence="2">
    <location>
        <begin position="73"/>
        <end position="93"/>
    </location>
</feature>
<name>A0AAD6QF30_9ROSI</name>
<comment type="caution">
    <text evidence="3">The sequence shown here is derived from an EMBL/GenBank/DDBJ whole genome shotgun (WGS) entry which is preliminary data.</text>
</comment>
<keyword evidence="4" id="KW-1185">Reference proteome</keyword>
<keyword evidence="2" id="KW-1133">Transmembrane helix</keyword>
<sequence length="150" mass="16211">MSTEVAAANPTSTQSPGCKRSKANGTELSDPIPKKVGTASKPLKRRYLTRSKAATIPCMGIKPNTPAIVSTSLLVGSCFISCAVNLLVHLCLAFSVPVCQDCREFLLYSFIPVWSLLWRLMGISPAWLRIYTRLSAGWLLLAGIAYCFGG</sequence>
<keyword evidence="2" id="KW-0472">Membrane</keyword>
<proteinExistence type="predicted"/>
<dbReference type="Proteomes" id="UP001164929">
    <property type="component" value="Chromosome 8"/>
</dbReference>
<protein>
    <submittedName>
        <fullName evidence="3">Uncharacterized protein</fullName>
    </submittedName>
</protein>
<dbReference type="AlphaFoldDB" id="A0AAD6QF30"/>
<dbReference type="EMBL" id="JAQIZT010000008">
    <property type="protein sequence ID" value="KAJ6989197.1"/>
    <property type="molecule type" value="Genomic_DNA"/>
</dbReference>
<evidence type="ECO:0000256" key="2">
    <source>
        <dbReference type="SAM" id="Phobius"/>
    </source>
</evidence>
<evidence type="ECO:0000256" key="1">
    <source>
        <dbReference type="SAM" id="MobiDB-lite"/>
    </source>
</evidence>
<feature type="transmembrane region" description="Helical" evidence="2">
    <location>
        <begin position="105"/>
        <end position="124"/>
    </location>
</feature>
<keyword evidence="2" id="KW-0812">Transmembrane</keyword>